<dbReference type="PANTHER" id="PTHR43297:SF14">
    <property type="entry name" value="ATPASE AAA-TYPE CORE DOMAIN-CONTAINING PROTEIN"/>
    <property type="match status" value="1"/>
</dbReference>
<dbReference type="Proteomes" id="UP000248021">
    <property type="component" value="Unassembled WGS sequence"/>
</dbReference>
<keyword evidence="3" id="KW-0813">Transport</keyword>
<evidence type="ECO:0000256" key="8">
    <source>
        <dbReference type="ARBA" id="ARBA00022967"/>
    </source>
</evidence>
<evidence type="ECO:0000256" key="5">
    <source>
        <dbReference type="ARBA" id="ARBA00022519"/>
    </source>
</evidence>
<dbReference type="SUPFAM" id="SSF52540">
    <property type="entry name" value="P-loop containing nucleoside triphosphate hydrolases"/>
    <property type="match status" value="1"/>
</dbReference>
<gene>
    <name evidence="11" type="ORF">C7450_111121</name>
</gene>
<dbReference type="SMART" id="SM00382">
    <property type="entry name" value="AAA"/>
    <property type="match status" value="1"/>
</dbReference>
<keyword evidence="8" id="KW-1278">Translocase</keyword>
<evidence type="ECO:0000256" key="7">
    <source>
        <dbReference type="ARBA" id="ARBA00022840"/>
    </source>
</evidence>
<dbReference type="OrthoDB" id="9815712at2"/>
<organism evidence="11 12">
    <name type="scientific">Chelatococcus asaccharovorans</name>
    <dbReference type="NCBI Taxonomy" id="28210"/>
    <lineage>
        <taxon>Bacteria</taxon>
        <taxon>Pseudomonadati</taxon>
        <taxon>Pseudomonadota</taxon>
        <taxon>Alphaproteobacteria</taxon>
        <taxon>Hyphomicrobiales</taxon>
        <taxon>Chelatococcaceae</taxon>
        <taxon>Chelatococcus</taxon>
    </lineage>
</organism>
<keyword evidence="4" id="KW-1003">Cell membrane</keyword>
<dbReference type="PROSITE" id="PS50893">
    <property type="entry name" value="ABC_TRANSPORTER_2"/>
    <property type="match status" value="1"/>
</dbReference>
<comment type="caution">
    <text evidence="11">The sequence shown here is derived from an EMBL/GenBank/DDBJ whole genome shotgun (WGS) entry which is preliminary data.</text>
</comment>
<dbReference type="PROSITE" id="PS00211">
    <property type="entry name" value="ABC_TRANSPORTER_1"/>
    <property type="match status" value="1"/>
</dbReference>
<evidence type="ECO:0000256" key="9">
    <source>
        <dbReference type="ARBA" id="ARBA00023136"/>
    </source>
</evidence>
<evidence type="ECO:0000256" key="4">
    <source>
        <dbReference type="ARBA" id="ARBA00022475"/>
    </source>
</evidence>
<keyword evidence="5" id="KW-0997">Cell inner membrane</keyword>
<keyword evidence="12" id="KW-1185">Reference proteome</keyword>
<keyword evidence="6" id="KW-0547">Nucleotide-binding</keyword>
<reference evidence="11 12" key="1">
    <citation type="submission" date="2018-05" db="EMBL/GenBank/DDBJ databases">
        <title>Genomic Encyclopedia of Type Strains, Phase IV (KMG-IV): sequencing the most valuable type-strain genomes for metagenomic binning, comparative biology and taxonomic classification.</title>
        <authorList>
            <person name="Goeker M."/>
        </authorList>
    </citation>
    <scope>NUCLEOTIDE SEQUENCE [LARGE SCALE GENOMIC DNA]</scope>
    <source>
        <strain evidence="11 12">DSM 6462</strain>
    </source>
</reference>
<dbReference type="InterPro" id="IPR017871">
    <property type="entry name" value="ABC_transporter-like_CS"/>
</dbReference>
<evidence type="ECO:0000313" key="11">
    <source>
        <dbReference type="EMBL" id="PXW54590.1"/>
    </source>
</evidence>
<dbReference type="InterPro" id="IPR003439">
    <property type="entry name" value="ABC_transporter-like_ATP-bd"/>
</dbReference>
<proteinExistence type="inferred from homology"/>
<dbReference type="Pfam" id="PF00005">
    <property type="entry name" value="ABC_tran"/>
    <property type="match status" value="1"/>
</dbReference>
<dbReference type="AlphaFoldDB" id="A0A2V3TXS1"/>
<dbReference type="PANTHER" id="PTHR43297">
    <property type="entry name" value="OLIGOPEPTIDE TRANSPORT ATP-BINDING PROTEIN APPD"/>
    <property type="match status" value="1"/>
</dbReference>
<keyword evidence="7 11" id="KW-0067">ATP-binding</keyword>
<evidence type="ECO:0000256" key="2">
    <source>
        <dbReference type="ARBA" id="ARBA00005417"/>
    </source>
</evidence>
<dbReference type="RefSeq" id="WP_110377057.1">
    <property type="nucleotide sequence ID" value="NZ_JAHBRY010000001.1"/>
</dbReference>
<dbReference type="GO" id="GO:0005886">
    <property type="term" value="C:plasma membrane"/>
    <property type="evidence" value="ECO:0007669"/>
    <property type="project" value="UniProtKB-SubCell"/>
</dbReference>
<evidence type="ECO:0000259" key="10">
    <source>
        <dbReference type="PROSITE" id="PS50893"/>
    </source>
</evidence>
<evidence type="ECO:0000256" key="3">
    <source>
        <dbReference type="ARBA" id="ARBA00022448"/>
    </source>
</evidence>
<dbReference type="InterPro" id="IPR050388">
    <property type="entry name" value="ABC_Ni/Peptide_Import"/>
</dbReference>
<feature type="domain" description="ABC transporter" evidence="10">
    <location>
        <begin position="4"/>
        <end position="247"/>
    </location>
</feature>
<name>A0A2V3TXS1_9HYPH</name>
<accession>A0A2V3TXS1</accession>
<dbReference type="InterPro" id="IPR003593">
    <property type="entry name" value="AAA+_ATPase"/>
</dbReference>
<comment type="similarity">
    <text evidence="2">Belongs to the ABC transporter superfamily.</text>
</comment>
<dbReference type="EMBL" id="QJJK01000011">
    <property type="protein sequence ID" value="PXW54590.1"/>
    <property type="molecule type" value="Genomic_DNA"/>
</dbReference>
<comment type="subcellular location">
    <subcellularLocation>
        <location evidence="1">Cell inner membrane</location>
        <topology evidence="1">Peripheral membrane protein</topology>
    </subcellularLocation>
</comment>
<sequence length="260" mass="27833">MPTLTIDDLGITTQRHGRDIALVDGLTLTLETGRILALVGPSGSGKSLTASGAQGVLPAGVSRRTGRVLLDGVEQRPSLIRGRTIATIMQNPRSAFNPVKTMRAHALETLTAVGHRDAGSEDTIRDTMAEVGLDDPARVLGLHPFEMSGGMLQRMMIALALLTRAPFLFADEPTTDIDLVVQARLLDLIERVARERHLGVLLITHDMGVVARLADDVHVMSAGRIVERGSVRAIFDAPAHPVTQSLIAAHLALYVDEEAA</sequence>
<dbReference type="CDD" id="cd03257">
    <property type="entry name" value="ABC_NikE_OppD_transporters"/>
    <property type="match status" value="1"/>
</dbReference>
<dbReference type="GO" id="GO:0016887">
    <property type="term" value="F:ATP hydrolysis activity"/>
    <property type="evidence" value="ECO:0007669"/>
    <property type="project" value="InterPro"/>
</dbReference>
<evidence type="ECO:0000256" key="1">
    <source>
        <dbReference type="ARBA" id="ARBA00004417"/>
    </source>
</evidence>
<dbReference type="InterPro" id="IPR027417">
    <property type="entry name" value="P-loop_NTPase"/>
</dbReference>
<dbReference type="GO" id="GO:0005524">
    <property type="term" value="F:ATP binding"/>
    <property type="evidence" value="ECO:0007669"/>
    <property type="project" value="UniProtKB-KW"/>
</dbReference>
<protein>
    <submittedName>
        <fullName evidence="11">Nickel transport system ATP-binding protein</fullName>
    </submittedName>
</protein>
<dbReference type="Gene3D" id="3.40.50.300">
    <property type="entry name" value="P-loop containing nucleotide triphosphate hydrolases"/>
    <property type="match status" value="1"/>
</dbReference>
<evidence type="ECO:0000313" key="12">
    <source>
        <dbReference type="Proteomes" id="UP000248021"/>
    </source>
</evidence>
<keyword evidence="9" id="KW-0472">Membrane</keyword>
<evidence type="ECO:0000256" key="6">
    <source>
        <dbReference type="ARBA" id="ARBA00022741"/>
    </source>
</evidence>